<keyword evidence="6 10" id="KW-0812">Transmembrane</keyword>
<dbReference type="InterPro" id="IPR045070">
    <property type="entry name" value="MATE_MepA-like"/>
</dbReference>
<comment type="subcellular location">
    <subcellularLocation>
        <location evidence="1">Cell membrane</location>
        <topology evidence="1">Multi-pass membrane protein</topology>
    </subcellularLocation>
</comment>
<feature type="transmembrane region" description="Helical" evidence="10">
    <location>
        <begin position="270"/>
        <end position="291"/>
    </location>
</feature>
<keyword evidence="4" id="KW-0813">Transport</keyword>
<dbReference type="InterPro" id="IPR002528">
    <property type="entry name" value="MATE_fam"/>
</dbReference>
<dbReference type="InterPro" id="IPR051327">
    <property type="entry name" value="MATE_MepA_subfamily"/>
</dbReference>
<evidence type="ECO:0000256" key="4">
    <source>
        <dbReference type="ARBA" id="ARBA00022448"/>
    </source>
</evidence>
<feature type="transmembrane region" description="Helical" evidence="10">
    <location>
        <begin position="230"/>
        <end position="250"/>
    </location>
</feature>
<dbReference type="AlphaFoldDB" id="A0A926EFF3"/>
<keyword evidence="7 10" id="KW-1133">Transmembrane helix</keyword>
<accession>A0A926EFF3</accession>
<feature type="transmembrane region" description="Helical" evidence="10">
    <location>
        <begin position="50"/>
        <end position="74"/>
    </location>
</feature>
<keyword evidence="9" id="KW-0046">Antibiotic resistance</keyword>
<comment type="caution">
    <text evidence="11">The sequence shown here is derived from an EMBL/GenBank/DDBJ whole genome shotgun (WGS) entry which is preliminary data.</text>
</comment>
<feature type="transmembrane region" description="Helical" evidence="10">
    <location>
        <begin position="95"/>
        <end position="118"/>
    </location>
</feature>
<keyword evidence="5" id="KW-1003">Cell membrane</keyword>
<dbReference type="Proteomes" id="UP000660861">
    <property type="component" value="Unassembled WGS sequence"/>
</dbReference>
<feature type="transmembrane region" description="Helical" evidence="10">
    <location>
        <begin position="170"/>
        <end position="191"/>
    </location>
</feature>
<organism evidence="11 12">
    <name type="scientific">Zongyangia hominis</name>
    <dbReference type="NCBI Taxonomy" id="2763677"/>
    <lineage>
        <taxon>Bacteria</taxon>
        <taxon>Bacillati</taxon>
        <taxon>Bacillota</taxon>
        <taxon>Clostridia</taxon>
        <taxon>Eubacteriales</taxon>
        <taxon>Oscillospiraceae</taxon>
        <taxon>Zongyangia</taxon>
    </lineage>
</organism>
<dbReference type="InterPro" id="IPR048279">
    <property type="entry name" value="MdtK-like"/>
</dbReference>
<dbReference type="CDD" id="cd13143">
    <property type="entry name" value="MATE_MepA_like"/>
    <property type="match status" value="1"/>
</dbReference>
<comment type="similarity">
    <text evidence="2">Belongs to the multi antimicrobial extrusion (MATE) (TC 2.A.66.1) family. MepA subfamily.</text>
</comment>
<dbReference type="GO" id="GO:0042910">
    <property type="term" value="F:xenobiotic transmembrane transporter activity"/>
    <property type="evidence" value="ECO:0007669"/>
    <property type="project" value="InterPro"/>
</dbReference>
<proteinExistence type="inferred from homology"/>
<feature type="transmembrane region" description="Helical" evidence="10">
    <location>
        <begin position="363"/>
        <end position="384"/>
    </location>
</feature>
<dbReference type="Pfam" id="PF01554">
    <property type="entry name" value="MatE"/>
    <property type="match status" value="2"/>
</dbReference>
<feature type="transmembrane region" description="Helical" evidence="10">
    <location>
        <begin position="138"/>
        <end position="158"/>
    </location>
</feature>
<feature type="transmembrane region" description="Helical" evidence="10">
    <location>
        <begin position="21"/>
        <end position="38"/>
    </location>
</feature>
<evidence type="ECO:0000256" key="1">
    <source>
        <dbReference type="ARBA" id="ARBA00004651"/>
    </source>
</evidence>
<dbReference type="RefSeq" id="WP_262398270.1">
    <property type="nucleotide sequence ID" value="NZ_JACRTC010000007.1"/>
</dbReference>
<protein>
    <recommendedName>
        <fullName evidence="3">Multidrug export protein MepA</fullName>
    </recommendedName>
</protein>
<evidence type="ECO:0000256" key="5">
    <source>
        <dbReference type="ARBA" id="ARBA00022475"/>
    </source>
</evidence>
<dbReference type="GO" id="GO:0005886">
    <property type="term" value="C:plasma membrane"/>
    <property type="evidence" value="ECO:0007669"/>
    <property type="project" value="UniProtKB-SubCell"/>
</dbReference>
<dbReference type="PANTHER" id="PTHR43823">
    <property type="entry name" value="SPORULATION PROTEIN YKVU"/>
    <property type="match status" value="1"/>
</dbReference>
<dbReference type="NCBIfam" id="TIGR00797">
    <property type="entry name" value="matE"/>
    <property type="match status" value="1"/>
</dbReference>
<feature type="transmembrane region" description="Helical" evidence="10">
    <location>
        <begin position="391"/>
        <end position="412"/>
    </location>
</feature>
<dbReference type="GO" id="GO:0015297">
    <property type="term" value="F:antiporter activity"/>
    <property type="evidence" value="ECO:0007669"/>
    <property type="project" value="InterPro"/>
</dbReference>
<sequence length="470" mass="51200">MKPQQPADLGNDSIGKLLVRLAVPAIVAQLVNMLYNIVDRIYIGNGVGSLALTGVGVTFPIIMLISAFSSLIGMGGAPRASIYMGQQRYDKAEQTLGNCFTSLIAISVVLTVALLWAGKPLLMVFGASSDTIGYATDYMNIYVCGTLFVQLALGLNTFISSQGFATQSMLTVLIGAVINIVLDPIFIFVFHMGVQGAALATIISQAISAAWVLCFLFGKSTKLKIRRKNLRVKLSVLLPVLALGVSPFIMQSTESLLNICFNSSLQRYGGDLAVGAMTIMGSLMQVLMMPLMGLTQGAQPIVGYNFGAKKNDRVKKAFRLLMIACVAFTSLFWLSMMFFPQIFIRLFNNDPELLRFTEWSIRIYLGAGFIMGAQIACQQTFIAVGQAKSSLFLAVLRKIILLIPLIYLLPLFLEDKVFAVFLAEPISDILATTTTILLFAFQFKKILKNNEPTPAHSPVSGHEVLIQGEE</sequence>
<evidence type="ECO:0000256" key="3">
    <source>
        <dbReference type="ARBA" id="ARBA00022106"/>
    </source>
</evidence>
<reference evidence="11" key="1">
    <citation type="submission" date="2020-08" db="EMBL/GenBank/DDBJ databases">
        <title>Genome public.</title>
        <authorList>
            <person name="Liu C."/>
            <person name="Sun Q."/>
        </authorList>
    </citation>
    <scope>NUCLEOTIDE SEQUENCE</scope>
    <source>
        <strain evidence="11">NSJ-54</strain>
    </source>
</reference>
<evidence type="ECO:0000256" key="2">
    <source>
        <dbReference type="ARBA" id="ARBA00008417"/>
    </source>
</evidence>
<evidence type="ECO:0000313" key="12">
    <source>
        <dbReference type="Proteomes" id="UP000660861"/>
    </source>
</evidence>
<feature type="transmembrane region" description="Helical" evidence="10">
    <location>
        <begin position="320"/>
        <end position="343"/>
    </location>
</feature>
<dbReference type="EMBL" id="JACRTC010000007">
    <property type="protein sequence ID" value="MBC8571179.1"/>
    <property type="molecule type" value="Genomic_DNA"/>
</dbReference>
<dbReference type="PIRSF" id="PIRSF006603">
    <property type="entry name" value="DinF"/>
    <property type="match status" value="1"/>
</dbReference>
<evidence type="ECO:0000256" key="8">
    <source>
        <dbReference type="ARBA" id="ARBA00023136"/>
    </source>
</evidence>
<keyword evidence="12" id="KW-1185">Reference proteome</keyword>
<evidence type="ECO:0000256" key="10">
    <source>
        <dbReference type="SAM" id="Phobius"/>
    </source>
</evidence>
<dbReference type="PANTHER" id="PTHR43823:SF3">
    <property type="entry name" value="MULTIDRUG EXPORT PROTEIN MEPA"/>
    <property type="match status" value="1"/>
</dbReference>
<dbReference type="GO" id="GO:0046677">
    <property type="term" value="P:response to antibiotic"/>
    <property type="evidence" value="ECO:0007669"/>
    <property type="project" value="UniProtKB-KW"/>
</dbReference>
<gene>
    <name evidence="11" type="ORF">H8709_10120</name>
</gene>
<feature type="transmembrane region" description="Helical" evidence="10">
    <location>
        <begin position="197"/>
        <end position="218"/>
    </location>
</feature>
<evidence type="ECO:0000256" key="7">
    <source>
        <dbReference type="ARBA" id="ARBA00022989"/>
    </source>
</evidence>
<evidence type="ECO:0000313" key="11">
    <source>
        <dbReference type="EMBL" id="MBC8571179.1"/>
    </source>
</evidence>
<evidence type="ECO:0000256" key="6">
    <source>
        <dbReference type="ARBA" id="ARBA00022692"/>
    </source>
</evidence>
<name>A0A926EFF3_9FIRM</name>
<keyword evidence="8 10" id="KW-0472">Membrane</keyword>
<feature type="transmembrane region" description="Helical" evidence="10">
    <location>
        <begin position="418"/>
        <end position="441"/>
    </location>
</feature>
<evidence type="ECO:0000256" key="9">
    <source>
        <dbReference type="ARBA" id="ARBA00023251"/>
    </source>
</evidence>